<evidence type="ECO:0000256" key="1">
    <source>
        <dbReference type="ARBA" id="ARBA00022857"/>
    </source>
</evidence>
<organism evidence="4 5">
    <name type="scientific">Acinetobacter gerneri</name>
    <dbReference type="NCBI Taxonomy" id="202952"/>
    <lineage>
        <taxon>Bacteria</taxon>
        <taxon>Pseudomonadati</taxon>
        <taxon>Pseudomonadota</taxon>
        <taxon>Gammaproteobacteria</taxon>
        <taxon>Moraxellales</taxon>
        <taxon>Moraxellaceae</taxon>
        <taxon>Acinetobacter</taxon>
    </lineage>
</organism>
<feature type="domain" description="NAD-dependent epimerase/dehydratase" evidence="3">
    <location>
        <begin position="3"/>
        <end position="189"/>
    </location>
</feature>
<dbReference type="Gene3D" id="3.90.25.10">
    <property type="entry name" value="UDP-galactose 4-epimerase, domain 1"/>
    <property type="match status" value="1"/>
</dbReference>
<comment type="caution">
    <text evidence="4">The sequence shown here is derived from an EMBL/GenBank/DDBJ whole genome shotgun (WGS) entry which is preliminary data.</text>
</comment>
<dbReference type="InterPro" id="IPR036291">
    <property type="entry name" value="NAD(P)-bd_dom_sf"/>
</dbReference>
<keyword evidence="2" id="KW-0119">Carbohydrate metabolism</keyword>
<evidence type="ECO:0000259" key="3">
    <source>
        <dbReference type="Pfam" id="PF01370"/>
    </source>
</evidence>
<keyword evidence="1" id="KW-0521">NADP</keyword>
<protein>
    <submittedName>
        <fullName evidence="4">NAD-dependent epimerase/dehydratase family protein</fullName>
    </submittedName>
</protein>
<name>A0AAW8JKT0_9GAMM</name>
<dbReference type="Proteomes" id="UP001243195">
    <property type="component" value="Unassembled WGS sequence"/>
</dbReference>
<dbReference type="AlphaFoldDB" id="A0AAW8JKT0"/>
<dbReference type="Gene3D" id="3.40.50.720">
    <property type="entry name" value="NAD(P)-binding Rossmann-like Domain"/>
    <property type="match status" value="1"/>
</dbReference>
<gene>
    <name evidence="4" type="ORF">RFH51_18095</name>
</gene>
<dbReference type="RefSeq" id="WP_308957371.1">
    <property type="nucleotide sequence ID" value="NZ_JAVICY010000044.1"/>
</dbReference>
<dbReference type="EMBL" id="JAVIDA010000042">
    <property type="protein sequence ID" value="MDQ9073361.1"/>
    <property type="molecule type" value="Genomic_DNA"/>
</dbReference>
<sequence>MHIVVTGANGFVGQQLVQNLLNTQSKLNGFTRLSLIDLHFSEYIDDSRVHYFQGDFSEISLIDSALSHPAQIVFHLASIPGGMAEKNYDLSRKVNLDSMIYLIEKLKSQTEKARMVFASTIAVYGSDLPEIITDESVLKPNLTYAAQKLMGEILIDDFSRHGWLDGVSVRLPGIVARPPTESGLLSLFMSNIFWLLSKGEKFRCPISSHSTAWWMSVQCCAENLIHAANLTNEQLASGNRAFTLPVLRFSLAEVANAICDQYGFNVEDLVEYDTNIELEKNFGSYPNIETSRANSLGFRHDGNLSELIQRALTSSSNF</sequence>
<dbReference type="PANTHER" id="PTHR43103">
    <property type="entry name" value="NUCLEOSIDE-DIPHOSPHATE-SUGAR EPIMERASE"/>
    <property type="match status" value="1"/>
</dbReference>
<accession>A0AAW8JKT0</accession>
<evidence type="ECO:0000313" key="4">
    <source>
        <dbReference type="EMBL" id="MDQ9073361.1"/>
    </source>
</evidence>
<dbReference type="InterPro" id="IPR001509">
    <property type="entry name" value="Epimerase_deHydtase"/>
</dbReference>
<evidence type="ECO:0000256" key="2">
    <source>
        <dbReference type="ARBA" id="ARBA00023277"/>
    </source>
</evidence>
<dbReference type="Pfam" id="PF01370">
    <property type="entry name" value="Epimerase"/>
    <property type="match status" value="1"/>
</dbReference>
<proteinExistence type="predicted"/>
<dbReference type="PANTHER" id="PTHR43103:SF3">
    <property type="entry name" value="ADP-L-GLYCERO-D-MANNO-HEPTOSE-6-EPIMERASE"/>
    <property type="match status" value="1"/>
</dbReference>
<evidence type="ECO:0000313" key="5">
    <source>
        <dbReference type="Proteomes" id="UP001243195"/>
    </source>
</evidence>
<dbReference type="SUPFAM" id="SSF51735">
    <property type="entry name" value="NAD(P)-binding Rossmann-fold domains"/>
    <property type="match status" value="1"/>
</dbReference>
<reference evidence="4" key="1">
    <citation type="submission" date="2023-08" db="EMBL/GenBank/DDBJ databases">
        <title>Emergence of clinically-relevant ST2 carbapenem-resistant Acinetobacter baumannii strains in hospital sewages in Zhejiang, East of China.</title>
        <authorList>
            <person name="Kaichao C."/>
            <person name="Zhang R."/>
        </authorList>
    </citation>
    <scope>NUCLEOTIDE SEQUENCE</scope>
    <source>
        <strain evidence="4">M-SY-60</strain>
    </source>
</reference>